<dbReference type="OrthoDB" id="3027122at2759"/>
<gene>
    <name evidence="1" type="ORF">FA13DRAFT_1593705</name>
</gene>
<evidence type="ECO:0000313" key="2">
    <source>
        <dbReference type="Proteomes" id="UP000298030"/>
    </source>
</evidence>
<dbReference type="Proteomes" id="UP000298030">
    <property type="component" value="Unassembled WGS sequence"/>
</dbReference>
<organism evidence="1 2">
    <name type="scientific">Coprinellus micaceus</name>
    <name type="common">Glistening ink-cap mushroom</name>
    <name type="synonym">Coprinus micaceus</name>
    <dbReference type="NCBI Taxonomy" id="71717"/>
    <lineage>
        <taxon>Eukaryota</taxon>
        <taxon>Fungi</taxon>
        <taxon>Dikarya</taxon>
        <taxon>Basidiomycota</taxon>
        <taxon>Agaricomycotina</taxon>
        <taxon>Agaricomycetes</taxon>
        <taxon>Agaricomycetidae</taxon>
        <taxon>Agaricales</taxon>
        <taxon>Agaricineae</taxon>
        <taxon>Psathyrellaceae</taxon>
        <taxon>Coprinellus</taxon>
    </lineage>
</organism>
<dbReference type="AlphaFoldDB" id="A0A4Y7SE13"/>
<protein>
    <submittedName>
        <fullName evidence="1">Uncharacterized protein</fullName>
    </submittedName>
</protein>
<keyword evidence="2" id="KW-1185">Reference proteome</keyword>
<proteinExistence type="predicted"/>
<comment type="caution">
    <text evidence="1">The sequence shown here is derived from an EMBL/GenBank/DDBJ whole genome shotgun (WGS) entry which is preliminary data.</text>
</comment>
<name>A0A4Y7SE13_COPMI</name>
<feature type="non-terminal residue" evidence="1">
    <location>
        <position position="142"/>
    </location>
</feature>
<feature type="non-terminal residue" evidence="1">
    <location>
        <position position="1"/>
    </location>
</feature>
<reference evidence="1 2" key="1">
    <citation type="journal article" date="2019" name="Nat. Ecol. Evol.">
        <title>Megaphylogeny resolves global patterns of mushroom evolution.</title>
        <authorList>
            <person name="Varga T."/>
            <person name="Krizsan K."/>
            <person name="Foldi C."/>
            <person name="Dima B."/>
            <person name="Sanchez-Garcia M."/>
            <person name="Sanchez-Ramirez S."/>
            <person name="Szollosi G.J."/>
            <person name="Szarkandi J.G."/>
            <person name="Papp V."/>
            <person name="Albert L."/>
            <person name="Andreopoulos W."/>
            <person name="Angelini C."/>
            <person name="Antonin V."/>
            <person name="Barry K.W."/>
            <person name="Bougher N.L."/>
            <person name="Buchanan P."/>
            <person name="Buyck B."/>
            <person name="Bense V."/>
            <person name="Catcheside P."/>
            <person name="Chovatia M."/>
            <person name="Cooper J."/>
            <person name="Damon W."/>
            <person name="Desjardin D."/>
            <person name="Finy P."/>
            <person name="Geml J."/>
            <person name="Haridas S."/>
            <person name="Hughes K."/>
            <person name="Justo A."/>
            <person name="Karasinski D."/>
            <person name="Kautmanova I."/>
            <person name="Kiss B."/>
            <person name="Kocsube S."/>
            <person name="Kotiranta H."/>
            <person name="LaButti K.M."/>
            <person name="Lechner B.E."/>
            <person name="Liimatainen K."/>
            <person name="Lipzen A."/>
            <person name="Lukacs Z."/>
            <person name="Mihaltcheva S."/>
            <person name="Morgado L.N."/>
            <person name="Niskanen T."/>
            <person name="Noordeloos M.E."/>
            <person name="Ohm R.A."/>
            <person name="Ortiz-Santana B."/>
            <person name="Ovrebo C."/>
            <person name="Racz N."/>
            <person name="Riley R."/>
            <person name="Savchenko A."/>
            <person name="Shiryaev A."/>
            <person name="Soop K."/>
            <person name="Spirin V."/>
            <person name="Szebenyi C."/>
            <person name="Tomsovsky M."/>
            <person name="Tulloss R.E."/>
            <person name="Uehling J."/>
            <person name="Grigoriev I.V."/>
            <person name="Vagvolgyi C."/>
            <person name="Papp T."/>
            <person name="Martin F.M."/>
            <person name="Miettinen O."/>
            <person name="Hibbett D.S."/>
            <person name="Nagy L.G."/>
        </authorList>
    </citation>
    <scope>NUCLEOTIDE SEQUENCE [LARGE SCALE GENOMIC DNA]</scope>
    <source>
        <strain evidence="1 2">FP101781</strain>
    </source>
</reference>
<sequence>WPTPEDKTKLVEHIGGSYIFMTTILKSLFDPSGADGLTPLERLPIVLSMSPDFDELYRTILGPWQHLPHFQDIISIVALALEPLSIAQIANIFSLGTVAVLNVLINLQAIIQIPGDDRAPVTLWHTSLRDFLCSEDRAGQYF</sequence>
<evidence type="ECO:0000313" key="1">
    <source>
        <dbReference type="EMBL" id="TEB20041.1"/>
    </source>
</evidence>
<accession>A0A4Y7SE13</accession>
<dbReference type="EMBL" id="QPFP01000159">
    <property type="protein sequence ID" value="TEB20041.1"/>
    <property type="molecule type" value="Genomic_DNA"/>
</dbReference>